<proteinExistence type="predicted"/>
<gene>
    <name evidence="1" type="ORF">MLD38_022569</name>
</gene>
<keyword evidence="2" id="KW-1185">Reference proteome</keyword>
<comment type="caution">
    <text evidence="1">The sequence shown here is derived from an EMBL/GenBank/DDBJ whole genome shotgun (WGS) entry which is preliminary data.</text>
</comment>
<sequence>MLHSRRQLCVRFQRLDPAPREVAGDTKRWEVVIENGCPCTVLDLELGCAGFRPLVPIDPPVVSQEGARCLVDNGQPIYPSSSFNFTYAADSSYDFTIADFTPACY</sequence>
<dbReference type="EMBL" id="CM042885">
    <property type="protein sequence ID" value="KAI4366728.1"/>
    <property type="molecule type" value="Genomic_DNA"/>
</dbReference>
<evidence type="ECO:0000313" key="1">
    <source>
        <dbReference type="EMBL" id="KAI4366728.1"/>
    </source>
</evidence>
<evidence type="ECO:0000313" key="2">
    <source>
        <dbReference type="Proteomes" id="UP001057402"/>
    </source>
</evidence>
<name>A0ACB9QST9_9MYRT</name>
<reference evidence="2" key="1">
    <citation type="journal article" date="2023" name="Front. Plant Sci.">
        <title>Chromosomal-level genome assembly of Melastoma candidum provides insights into trichome evolution.</title>
        <authorList>
            <person name="Zhong Y."/>
            <person name="Wu W."/>
            <person name="Sun C."/>
            <person name="Zou P."/>
            <person name="Liu Y."/>
            <person name="Dai S."/>
            <person name="Zhou R."/>
        </authorList>
    </citation>
    <scope>NUCLEOTIDE SEQUENCE [LARGE SCALE GENOMIC DNA]</scope>
</reference>
<dbReference type="Proteomes" id="UP001057402">
    <property type="component" value="Chromosome 6"/>
</dbReference>
<protein>
    <submittedName>
        <fullName evidence="1">Uncharacterized protein</fullName>
    </submittedName>
</protein>
<organism evidence="1 2">
    <name type="scientific">Melastoma candidum</name>
    <dbReference type="NCBI Taxonomy" id="119954"/>
    <lineage>
        <taxon>Eukaryota</taxon>
        <taxon>Viridiplantae</taxon>
        <taxon>Streptophyta</taxon>
        <taxon>Embryophyta</taxon>
        <taxon>Tracheophyta</taxon>
        <taxon>Spermatophyta</taxon>
        <taxon>Magnoliopsida</taxon>
        <taxon>eudicotyledons</taxon>
        <taxon>Gunneridae</taxon>
        <taxon>Pentapetalae</taxon>
        <taxon>rosids</taxon>
        <taxon>malvids</taxon>
        <taxon>Myrtales</taxon>
        <taxon>Melastomataceae</taxon>
        <taxon>Melastomatoideae</taxon>
        <taxon>Melastomateae</taxon>
        <taxon>Melastoma</taxon>
    </lineage>
</organism>
<accession>A0ACB9QST9</accession>